<evidence type="ECO:0000256" key="1">
    <source>
        <dbReference type="ARBA" id="ARBA00001936"/>
    </source>
</evidence>
<evidence type="ECO:0000313" key="18">
    <source>
        <dbReference type="WBParaSite" id="EN70_2445"/>
    </source>
</evidence>
<dbReference type="InterPro" id="IPR052230">
    <property type="entry name" value="DNA_polymerase_eta"/>
</dbReference>
<evidence type="ECO:0000256" key="8">
    <source>
        <dbReference type="ARBA" id="ARBA00022723"/>
    </source>
</evidence>
<reference evidence="17" key="1">
    <citation type="submission" date="2012-04" db="EMBL/GenBank/DDBJ databases">
        <title>The Genome Sequence of Loa loa.</title>
        <authorList>
            <consortium name="The Broad Institute Genome Sequencing Platform"/>
            <consortium name="Broad Institute Genome Sequencing Center for Infectious Disease"/>
            <person name="Nutman T.B."/>
            <person name="Fink D.L."/>
            <person name="Russ C."/>
            <person name="Young S."/>
            <person name="Zeng Q."/>
            <person name="Gargeya S."/>
            <person name="Alvarado L."/>
            <person name="Berlin A."/>
            <person name="Chapman S.B."/>
            <person name="Chen Z."/>
            <person name="Freedman E."/>
            <person name="Gellesch M."/>
            <person name="Goldberg J."/>
            <person name="Griggs A."/>
            <person name="Gujja S."/>
            <person name="Heilman E.R."/>
            <person name="Heiman D."/>
            <person name="Howarth C."/>
            <person name="Mehta T."/>
            <person name="Neiman D."/>
            <person name="Pearson M."/>
            <person name="Roberts A."/>
            <person name="Saif S."/>
            <person name="Shea T."/>
            <person name="Shenoy N."/>
            <person name="Sisk P."/>
            <person name="Stolte C."/>
            <person name="Sykes S."/>
            <person name="White J."/>
            <person name="Yandava C."/>
            <person name="Haas B."/>
            <person name="Henn M.R."/>
            <person name="Nusbaum C."/>
            <person name="Birren B."/>
        </authorList>
    </citation>
    <scope>NUCLEOTIDE SEQUENCE [LARGE SCALE GENOMIC DNA]</scope>
</reference>
<dbReference type="GO" id="GO:0009411">
    <property type="term" value="P:response to UV"/>
    <property type="evidence" value="ECO:0007669"/>
    <property type="project" value="UniProtKB-ARBA"/>
</dbReference>
<evidence type="ECO:0000256" key="2">
    <source>
        <dbReference type="ARBA" id="ARBA00001946"/>
    </source>
</evidence>
<evidence type="ECO:0000313" key="17">
    <source>
        <dbReference type="Proteomes" id="UP000095285"/>
    </source>
</evidence>
<evidence type="ECO:0000256" key="7">
    <source>
        <dbReference type="ARBA" id="ARBA00022695"/>
    </source>
</evidence>
<dbReference type="WBParaSite" id="EN70_2445">
    <property type="protein sequence ID" value="EN70_2445"/>
    <property type="gene ID" value="EN70_2445"/>
</dbReference>
<dbReference type="GO" id="GO:0003684">
    <property type="term" value="F:damaged DNA binding"/>
    <property type="evidence" value="ECO:0007669"/>
    <property type="project" value="InterPro"/>
</dbReference>
<sequence length="556" mass="62560">MEKKRIIALIDMDCFYVQVEQRLQPHLYGKPVAVVQHSSANYRGGGLLAVSYEARSFGIKRGMFGEQAKALCPDLTLCYVPVGEHIDKADITRYRDASAEVFKVLHEFDSRIVVERASVDEAYLDLSALVQHIFETTNPSVKYMEPNAVDLFPTTHVADGADLNEDKIPDWKYDRVESLHSFISEAYETQDEYKLKLIIGADVIEQIRSAIKKNTAFNCSAGIGSSKMIAKLVCSRHKPGQQTVVFNEAIPKVFEYTPINEVRNLGGKLGRALVEKFDVKTMGELSQISMSDLSECFPAQAKWIYNIARGIDEEKVTARDKQSSVAVSKNFPGPNALKTDGDVKFWLEGLIKELVKRLIDDQITNIRTASTLHIGCTTNVHLTRSMQMKTYDPKALFNSIWATFRHINKSKIPETWDPSVKNITLSADRFREGIDGRSKQITEWVTTAINRAVNSVTDASTSADTKNSAMPSEKVTKTSSQTSINVHHSERKVHEQDDDIQIIFDVRKERKSTSTTTTTTSTALHSKTIAKKRKKREVPEKSSVPIRKISDFFKKQ</sequence>
<keyword evidence="6" id="KW-0808">Transferase</keyword>
<comment type="similarity">
    <text evidence="4">Belongs to the DNA polymerase type-Y family.</text>
</comment>
<name>A0A1I7VGZ8_LOALO</name>
<dbReference type="InterPro" id="IPR043502">
    <property type="entry name" value="DNA/RNA_pol_sf"/>
</dbReference>
<feature type="region of interest" description="Disordered" evidence="15">
    <location>
        <begin position="510"/>
        <end position="556"/>
    </location>
</feature>
<dbReference type="eggNOG" id="KOG2095">
    <property type="taxonomic scope" value="Eukaryota"/>
</dbReference>
<feature type="compositionally biased region" description="Low complexity" evidence="15">
    <location>
        <begin position="513"/>
        <end position="522"/>
    </location>
</feature>
<dbReference type="GO" id="GO:0003887">
    <property type="term" value="F:DNA-directed DNA polymerase activity"/>
    <property type="evidence" value="ECO:0007669"/>
    <property type="project" value="UniProtKB-EC"/>
</dbReference>
<evidence type="ECO:0000256" key="13">
    <source>
        <dbReference type="ARBA" id="ARBA00044975"/>
    </source>
</evidence>
<dbReference type="FunFam" id="1.10.150.20:FF:000014">
    <property type="entry name" value="Polymerase (DNA directed), eta"/>
    <property type="match status" value="1"/>
</dbReference>
<dbReference type="PANTHER" id="PTHR45873">
    <property type="entry name" value="DNA POLYMERASE ETA"/>
    <property type="match status" value="1"/>
</dbReference>
<dbReference type="Gene3D" id="3.30.1490.100">
    <property type="entry name" value="DNA polymerase, Y-family, little finger domain"/>
    <property type="match status" value="1"/>
</dbReference>
<protein>
    <recommendedName>
        <fullName evidence="13">DNA polymerase eta</fullName>
        <ecNumber evidence="5">2.7.7.7</ecNumber>
    </recommendedName>
</protein>
<dbReference type="PIRSF" id="PIRSF036603">
    <property type="entry name" value="DPol_eta"/>
    <property type="match status" value="1"/>
</dbReference>
<accession>A0A1I7VGZ8</accession>
<dbReference type="GO" id="GO:0005657">
    <property type="term" value="C:replication fork"/>
    <property type="evidence" value="ECO:0007669"/>
    <property type="project" value="TreeGrafter"/>
</dbReference>
<keyword evidence="12" id="KW-0539">Nucleus</keyword>
<evidence type="ECO:0000256" key="11">
    <source>
        <dbReference type="ARBA" id="ARBA00023204"/>
    </source>
</evidence>
<evidence type="ECO:0000256" key="9">
    <source>
        <dbReference type="ARBA" id="ARBA00022763"/>
    </source>
</evidence>
<dbReference type="InterPro" id="IPR043128">
    <property type="entry name" value="Rev_trsase/Diguanyl_cyclase"/>
</dbReference>
<dbReference type="SUPFAM" id="SSF56672">
    <property type="entry name" value="DNA/RNA polymerases"/>
    <property type="match status" value="1"/>
</dbReference>
<dbReference type="Pfam" id="PF00817">
    <property type="entry name" value="IMS"/>
    <property type="match status" value="1"/>
</dbReference>
<proteinExistence type="inferred from homology"/>
<evidence type="ECO:0000256" key="14">
    <source>
        <dbReference type="ARBA" id="ARBA00049244"/>
    </source>
</evidence>
<dbReference type="GO" id="GO:0006281">
    <property type="term" value="P:DNA repair"/>
    <property type="evidence" value="ECO:0007669"/>
    <property type="project" value="UniProtKB-KW"/>
</dbReference>
<keyword evidence="11" id="KW-0234">DNA repair</keyword>
<keyword evidence="8" id="KW-0479">Metal-binding</keyword>
<evidence type="ECO:0000256" key="12">
    <source>
        <dbReference type="ARBA" id="ARBA00023242"/>
    </source>
</evidence>
<dbReference type="GO" id="GO:0042276">
    <property type="term" value="P:error-prone translesion synthesis"/>
    <property type="evidence" value="ECO:0007669"/>
    <property type="project" value="TreeGrafter"/>
</dbReference>
<dbReference type="InterPro" id="IPR001126">
    <property type="entry name" value="UmuC"/>
</dbReference>
<dbReference type="Gene3D" id="3.30.70.270">
    <property type="match status" value="1"/>
</dbReference>
<comment type="catalytic activity">
    <reaction evidence="14">
        <text>DNA(n) + a 2'-deoxyribonucleoside 5'-triphosphate = DNA(n+1) + diphosphate</text>
        <dbReference type="Rhea" id="RHEA:22508"/>
        <dbReference type="Rhea" id="RHEA-COMP:17339"/>
        <dbReference type="Rhea" id="RHEA-COMP:17340"/>
        <dbReference type="ChEBI" id="CHEBI:33019"/>
        <dbReference type="ChEBI" id="CHEBI:61560"/>
        <dbReference type="ChEBI" id="CHEBI:173112"/>
        <dbReference type="EC" id="2.7.7.7"/>
    </reaction>
</comment>
<dbReference type="GO" id="GO:0046872">
    <property type="term" value="F:metal ion binding"/>
    <property type="evidence" value="ECO:0007669"/>
    <property type="project" value="UniProtKB-KW"/>
</dbReference>
<evidence type="ECO:0000256" key="6">
    <source>
        <dbReference type="ARBA" id="ARBA00022679"/>
    </source>
</evidence>
<reference evidence="18" key="2">
    <citation type="submission" date="2016-11" db="UniProtKB">
        <authorList>
            <consortium name="WormBaseParasite"/>
        </authorList>
    </citation>
    <scope>IDENTIFICATION</scope>
</reference>
<evidence type="ECO:0000256" key="5">
    <source>
        <dbReference type="ARBA" id="ARBA00012417"/>
    </source>
</evidence>
<dbReference type="STRING" id="7209.A0A1I7VGZ8"/>
<evidence type="ECO:0000259" key="16">
    <source>
        <dbReference type="PROSITE" id="PS50173"/>
    </source>
</evidence>
<comment type="cofactor">
    <cofactor evidence="2">
        <name>Mg(2+)</name>
        <dbReference type="ChEBI" id="CHEBI:18420"/>
    </cofactor>
</comment>
<evidence type="ECO:0000256" key="4">
    <source>
        <dbReference type="ARBA" id="ARBA00010945"/>
    </source>
</evidence>
<keyword evidence="9" id="KW-0227">DNA damage</keyword>
<dbReference type="PROSITE" id="PS50173">
    <property type="entry name" value="UMUC"/>
    <property type="match status" value="1"/>
</dbReference>
<dbReference type="Gene3D" id="1.10.150.20">
    <property type="entry name" value="5' to 3' exonuclease, C-terminal subdomain"/>
    <property type="match status" value="1"/>
</dbReference>
<keyword evidence="10" id="KW-0460">Magnesium</keyword>
<dbReference type="AlphaFoldDB" id="A0A1I7VGZ8"/>
<feature type="region of interest" description="Disordered" evidence="15">
    <location>
        <begin position="458"/>
        <end position="492"/>
    </location>
</feature>
<dbReference type="InterPro" id="IPR036775">
    <property type="entry name" value="DNA_pol_Y-fam_lit_finger_sf"/>
</dbReference>
<feature type="compositionally biased region" description="Polar residues" evidence="15">
    <location>
        <begin position="458"/>
        <end position="470"/>
    </location>
</feature>
<dbReference type="SUPFAM" id="SSF100879">
    <property type="entry name" value="Lesion bypass DNA polymerase (Y-family), little finger domain"/>
    <property type="match status" value="1"/>
</dbReference>
<dbReference type="GO" id="GO:0005634">
    <property type="term" value="C:nucleus"/>
    <property type="evidence" value="ECO:0007669"/>
    <property type="project" value="UniProtKB-SubCell"/>
</dbReference>
<organism evidence="17 18">
    <name type="scientific">Loa loa</name>
    <name type="common">Eye worm</name>
    <name type="synonym">Filaria loa</name>
    <dbReference type="NCBI Taxonomy" id="7209"/>
    <lineage>
        <taxon>Eukaryota</taxon>
        <taxon>Metazoa</taxon>
        <taxon>Ecdysozoa</taxon>
        <taxon>Nematoda</taxon>
        <taxon>Chromadorea</taxon>
        <taxon>Rhabditida</taxon>
        <taxon>Spirurina</taxon>
        <taxon>Spiruromorpha</taxon>
        <taxon>Filarioidea</taxon>
        <taxon>Onchocercidae</taxon>
        <taxon>Loa</taxon>
    </lineage>
</organism>
<evidence type="ECO:0000256" key="3">
    <source>
        <dbReference type="ARBA" id="ARBA00004123"/>
    </source>
</evidence>
<dbReference type="EC" id="2.7.7.7" evidence="5"/>
<evidence type="ECO:0000256" key="15">
    <source>
        <dbReference type="SAM" id="MobiDB-lite"/>
    </source>
</evidence>
<feature type="compositionally biased region" description="Polar residues" evidence="15">
    <location>
        <begin position="477"/>
        <end position="486"/>
    </location>
</feature>
<dbReference type="GO" id="GO:0035861">
    <property type="term" value="C:site of double-strand break"/>
    <property type="evidence" value="ECO:0007669"/>
    <property type="project" value="TreeGrafter"/>
</dbReference>
<comment type="cofactor">
    <cofactor evidence="1">
        <name>Mn(2+)</name>
        <dbReference type="ChEBI" id="CHEBI:29035"/>
    </cofactor>
</comment>
<feature type="domain" description="UmuC" evidence="16">
    <location>
        <begin position="7"/>
        <end position="266"/>
    </location>
</feature>
<dbReference type="Proteomes" id="UP000095285">
    <property type="component" value="Unassembled WGS sequence"/>
</dbReference>
<dbReference type="Pfam" id="PF21704">
    <property type="entry name" value="POLH-Rev1_HhH"/>
    <property type="match status" value="1"/>
</dbReference>
<keyword evidence="17" id="KW-1185">Reference proteome</keyword>
<dbReference type="PANTHER" id="PTHR45873:SF1">
    <property type="entry name" value="DNA POLYMERASE ETA"/>
    <property type="match status" value="1"/>
</dbReference>
<dbReference type="Gene3D" id="3.40.1170.60">
    <property type="match status" value="1"/>
</dbReference>
<comment type="subcellular location">
    <subcellularLocation>
        <location evidence="3">Nucleus</location>
    </subcellularLocation>
</comment>
<dbReference type="FunFam" id="3.40.1170.60:FF:000003">
    <property type="entry name" value="DNA polymerase eta"/>
    <property type="match status" value="1"/>
</dbReference>
<keyword evidence="7" id="KW-0548">Nucleotidyltransferase</keyword>
<evidence type="ECO:0000256" key="10">
    <source>
        <dbReference type="ARBA" id="ARBA00022842"/>
    </source>
</evidence>